<accession>W1J9N0</accession>
<name>W1J9N0_9GAMM</name>
<proteinExistence type="inferred from homology"/>
<evidence type="ECO:0000313" key="8">
    <source>
        <dbReference type="Proteomes" id="UP000019197"/>
    </source>
</evidence>
<keyword evidence="3 6" id="KW-0815">Transposition</keyword>
<comment type="function">
    <text evidence="1 6">Required for the transposition of the insertion element.</text>
</comment>
<organism evidence="7 8">
    <name type="scientific">Xenorhabdus cabanillasii JM26</name>
    <dbReference type="NCBI Taxonomy" id="1427517"/>
    <lineage>
        <taxon>Bacteria</taxon>
        <taxon>Pseudomonadati</taxon>
        <taxon>Pseudomonadota</taxon>
        <taxon>Gammaproteobacteria</taxon>
        <taxon>Enterobacterales</taxon>
        <taxon>Morganellaceae</taxon>
        <taxon>Xenorhabdus</taxon>
    </lineage>
</organism>
<dbReference type="PANTHER" id="PTHR33217">
    <property type="entry name" value="TRANSPOSASE FOR INSERTION SEQUENCE ELEMENT IS1081"/>
    <property type="match status" value="1"/>
</dbReference>
<keyword evidence="4 6" id="KW-0238">DNA-binding</keyword>
<evidence type="ECO:0000256" key="2">
    <source>
        <dbReference type="ARBA" id="ARBA00010961"/>
    </source>
</evidence>
<dbReference type="EMBL" id="CBXE010000208">
    <property type="protein sequence ID" value="CDL86215.1"/>
    <property type="molecule type" value="Genomic_DNA"/>
</dbReference>
<dbReference type="GO" id="GO:0003677">
    <property type="term" value="F:DNA binding"/>
    <property type="evidence" value="ECO:0007669"/>
    <property type="project" value="UniProtKB-UniRule"/>
</dbReference>
<evidence type="ECO:0000256" key="5">
    <source>
        <dbReference type="ARBA" id="ARBA00023172"/>
    </source>
</evidence>
<dbReference type="Pfam" id="PF00872">
    <property type="entry name" value="Transposase_mut"/>
    <property type="match status" value="1"/>
</dbReference>
<evidence type="ECO:0000256" key="1">
    <source>
        <dbReference type="ARBA" id="ARBA00002190"/>
    </source>
</evidence>
<dbReference type="PANTHER" id="PTHR33217:SF8">
    <property type="entry name" value="MUTATOR FAMILY TRANSPOSASE"/>
    <property type="match status" value="1"/>
</dbReference>
<evidence type="ECO:0000256" key="3">
    <source>
        <dbReference type="ARBA" id="ARBA00022578"/>
    </source>
</evidence>
<evidence type="ECO:0000256" key="4">
    <source>
        <dbReference type="ARBA" id="ARBA00023125"/>
    </source>
</evidence>
<dbReference type="Proteomes" id="UP000019197">
    <property type="component" value="Unassembled WGS sequence"/>
</dbReference>
<reference evidence="7 8" key="1">
    <citation type="submission" date="2013-11" db="EMBL/GenBank/DDBJ databases">
        <title>Draft genome sequence and annotation of the entomopathogenic bacterium, Xenorhabdus cabanillasi strain JM26.</title>
        <authorList>
            <person name="Gualtieri M."/>
            <person name="Ogier J.C."/>
            <person name="Pages S."/>
            <person name="Givaudan A."/>
            <person name="Gaudriault S."/>
        </authorList>
    </citation>
    <scope>NUCLEOTIDE SEQUENCE [LARGE SCALE GENOMIC DNA]</scope>
    <source>
        <strain evidence="7 8">JM26</strain>
    </source>
</reference>
<dbReference type="InterPro" id="IPR001207">
    <property type="entry name" value="Transposase_mutator"/>
</dbReference>
<dbReference type="RefSeq" id="WP_422645840.1">
    <property type="nucleotide sequence ID" value="NZ_CAWLVK010000208.1"/>
</dbReference>
<evidence type="ECO:0000313" key="7">
    <source>
        <dbReference type="EMBL" id="CDL86215.1"/>
    </source>
</evidence>
<dbReference type="GO" id="GO:0004803">
    <property type="term" value="F:transposase activity"/>
    <property type="evidence" value="ECO:0007669"/>
    <property type="project" value="UniProtKB-UniRule"/>
</dbReference>
<evidence type="ECO:0000256" key="6">
    <source>
        <dbReference type="RuleBase" id="RU365089"/>
    </source>
</evidence>
<dbReference type="AlphaFoldDB" id="W1J9N0"/>
<gene>
    <name evidence="7" type="ORF">XCR1_2860005</name>
</gene>
<comment type="similarity">
    <text evidence="2 6">Belongs to the transposase mutator family.</text>
</comment>
<comment type="caution">
    <text evidence="7">The sequence shown here is derived from an EMBL/GenBank/DDBJ whole genome shotgun (WGS) entry which is preliminary data.</text>
</comment>
<keyword evidence="6" id="KW-0814">Transposable element</keyword>
<keyword evidence="5 6" id="KW-0233">DNA recombination</keyword>
<dbReference type="GO" id="GO:0006313">
    <property type="term" value="P:DNA transposition"/>
    <property type="evidence" value="ECO:0007669"/>
    <property type="project" value="UniProtKB-UniRule"/>
</dbReference>
<protein>
    <recommendedName>
        <fullName evidence="6">Mutator family transposase</fullName>
    </recommendedName>
</protein>
<sequence length="112" mass="13048">MSPQNITSPSWPIKTRLSAVSKDAAETAPDEPEARWGQQYSVVIQIWRRKWNNLSGYFRYPASIRQVIYTTNAIESVYRQFRKLTKTKGTFLNEKCLVLSEVRNRPGIRENL</sequence>